<feature type="compositionally biased region" description="Low complexity" evidence="1">
    <location>
        <begin position="26"/>
        <end position="41"/>
    </location>
</feature>
<evidence type="ECO:0000313" key="4">
    <source>
        <dbReference type="Proteomes" id="UP000077266"/>
    </source>
</evidence>
<dbReference type="EMBL" id="KV425978">
    <property type="protein sequence ID" value="KZV94103.1"/>
    <property type="molecule type" value="Genomic_DNA"/>
</dbReference>
<dbReference type="InParanoid" id="A0A165IZK9"/>
<gene>
    <name evidence="3" type="ORF">EXIGLDRAFT_835191</name>
</gene>
<accession>A0A165IZK9</accession>
<organism evidence="3 4">
    <name type="scientific">Exidia glandulosa HHB12029</name>
    <dbReference type="NCBI Taxonomy" id="1314781"/>
    <lineage>
        <taxon>Eukaryota</taxon>
        <taxon>Fungi</taxon>
        <taxon>Dikarya</taxon>
        <taxon>Basidiomycota</taxon>
        <taxon>Agaricomycotina</taxon>
        <taxon>Agaricomycetes</taxon>
        <taxon>Auriculariales</taxon>
        <taxon>Exidiaceae</taxon>
        <taxon>Exidia</taxon>
    </lineage>
</organism>
<sequence>MNISPETPPSPKRQSLRPPSLQVSPSSTSSTSSTAATSSASQHSGETDDTSTGSSGGEATANVAASSCVSARNATTDDKPEVEGRVFTLPWPEFNDIFLTGDVDAEDLASRVQANYSALVNAMTDKSAEVIANTSNLLNTISRVYEEDHHVHPHERIEFVDHSRSPLLHHPRTSPNPRAQLIAVATRIAQSWRAASQDGEPSQIAWHHVLTAVHFDESGVEDESDEDGDEDDADSDADVDSNDGDEDDDGQDDADSDDSDAEDDRATMRTVLQSKRFLSALHQARPDLPGCLCLVKTHRTARLMWSDPTGAYLSYALKWSDPLLLVSICRFVARLHRPLLVDATVRLEDSFPPCSCSTTAVVDDKIHQDQPVWLVEDDRGTVYRAEKVLAVGSSWGRQNWVAAAMEHRPAGARRFTACPRVVIKDSWPRIIEEPACEDAVLQHIHSDGVVPGVCRLLAAFIVPGALGHLETVAVEDTWEPRRKHRMVMDGTGEDLYSCTSILEFLKVMYDGLEVLKGLHARRGVMHRDISPRNIMRASPNGECHETTRNFIGDILAFKYPAMRSGPAAVIIDFDNAYWEGKTPEDTLATPVGTPAFASRTVSCAFGLKSGEGPPPIEPLTGSAYDCYVRACGEERHDEVTALHDSDSIIPFTVLPPDRARYNPRHDAESCFWVIVGFFCSVVPENAGPDQRDPTNSKRLRAALYDHKFDPHFDSRDFIPSISSRLWPSFVHSALSEFGDFLGSLAALVRPSYDFFEPPLDPYHLHEAMQRLILREICRILDTDSDIALDTHRHRTFETSCAELPQVHLRSSCVQSGHKRRGLSIERSEIVRRRLR</sequence>
<dbReference type="AlphaFoldDB" id="A0A165IZK9"/>
<evidence type="ECO:0000259" key="2">
    <source>
        <dbReference type="Pfam" id="PF17667"/>
    </source>
</evidence>
<feature type="region of interest" description="Disordered" evidence="1">
    <location>
        <begin position="218"/>
        <end position="265"/>
    </location>
</feature>
<name>A0A165IZK9_EXIGL</name>
<evidence type="ECO:0000256" key="1">
    <source>
        <dbReference type="SAM" id="MobiDB-lite"/>
    </source>
</evidence>
<feature type="region of interest" description="Disordered" evidence="1">
    <location>
        <begin position="1"/>
        <end position="59"/>
    </location>
</feature>
<dbReference type="InterPro" id="IPR011009">
    <property type="entry name" value="Kinase-like_dom_sf"/>
</dbReference>
<keyword evidence="4" id="KW-1185">Reference proteome</keyword>
<dbReference type="Proteomes" id="UP000077266">
    <property type="component" value="Unassembled WGS sequence"/>
</dbReference>
<feature type="compositionally biased region" description="Low complexity" evidence="1">
    <location>
        <begin position="50"/>
        <end position="59"/>
    </location>
</feature>
<feature type="domain" description="Fungal-type protein kinase" evidence="2">
    <location>
        <begin position="478"/>
        <end position="675"/>
    </location>
</feature>
<dbReference type="SUPFAM" id="SSF56112">
    <property type="entry name" value="Protein kinase-like (PK-like)"/>
    <property type="match status" value="1"/>
</dbReference>
<proteinExistence type="predicted"/>
<reference evidence="3 4" key="1">
    <citation type="journal article" date="2016" name="Mol. Biol. Evol.">
        <title>Comparative Genomics of Early-Diverging Mushroom-Forming Fungi Provides Insights into the Origins of Lignocellulose Decay Capabilities.</title>
        <authorList>
            <person name="Nagy L.G."/>
            <person name="Riley R."/>
            <person name="Tritt A."/>
            <person name="Adam C."/>
            <person name="Daum C."/>
            <person name="Floudas D."/>
            <person name="Sun H."/>
            <person name="Yadav J.S."/>
            <person name="Pangilinan J."/>
            <person name="Larsson K.H."/>
            <person name="Matsuura K."/>
            <person name="Barry K."/>
            <person name="Labutti K."/>
            <person name="Kuo R."/>
            <person name="Ohm R.A."/>
            <person name="Bhattacharya S.S."/>
            <person name="Shirouzu T."/>
            <person name="Yoshinaga Y."/>
            <person name="Martin F.M."/>
            <person name="Grigoriev I.V."/>
            <person name="Hibbett D.S."/>
        </authorList>
    </citation>
    <scope>NUCLEOTIDE SEQUENCE [LARGE SCALE GENOMIC DNA]</scope>
    <source>
        <strain evidence="3 4">HHB12029</strain>
    </source>
</reference>
<feature type="compositionally biased region" description="Acidic residues" evidence="1">
    <location>
        <begin position="218"/>
        <end position="263"/>
    </location>
</feature>
<dbReference type="Pfam" id="PF17667">
    <property type="entry name" value="Pkinase_fungal"/>
    <property type="match status" value="1"/>
</dbReference>
<dbReference type="OrthoDB" id="5569250at2759"/>
<feature type="compositionally biased region" description="Pro residues" evidence="1">
    <location>
        <begin position="1"/>
        <end position="11"/>
    </location>
</feature>
<dbReference type="InterPro" id="IPR040976">
    <property type="entry name" value="Pkinase_fungal"/>
</dbReference>
<evidence type="ECO:0000313" key="3">
    <source>
        <dbReference type="EMBL" id="KZV94103.1"/>
    </source>
</evidence>
<dbReference type="Gene3D" id="1.10.510.10">
    <property type="entry name" value="Transferase(Phosphotransferase) domain 1"/>
    <property type="match status" value="1"/>
</dbReference>
<protein>
    <recommendedName>
        <fullName evidence="2">Fungal-type protein kinase domain-containing protein</fullName>
    </recommendedName>
</protein>